<gene>
    <name evidence="1" type="ORF">BJY24_004941</name>
</gene>
<dbReference type="Proteomes" id="UP000540412">
    <property type="component" value="Unassembled WGS sequence"/>
</dbReference>
<dbReference type="AlphaFoldDB" id="A0A7W9PH45"/>
<dbReference type="RefSeq" id="WP_040748627.1">
    <property type="nucleotide sequence ID" value="NZ_JACHIT010000002.1"/>
</dbReference>
<keyword evidence="2" id="KW-1185">Reference proteome</keyword>
<reference evidence="1 2" key="1">
    <citation type="submission" date="2020-08" db="EMBL/GenBank/DDBJ databases">
        <title>Sequencing the genomes of 1000 actinobacteria strains.</title>
        <authorList>
            <person name="Klenk H.-P."/>
        </authorList>
    </citation>
    <scope>NUCLEOTIDE SEQUENCE [LARGE SCALE GENOMIC DNA]</scope>
    <source>
        <strain evidence="1 2">DSM 43582</strain>
    </source>
</reference>
<comment type="caution">
    <text evidence="1">The sequence shown here is derived from an EMBL/GenBank/DDBJ whole genome shotgun (WGS) entry which is preliminary data.</text>
</comment>
<dbReference type="EMBL" id="JACHIT010000002">
    <property type="protein sequence ID" value="MBB5916029.1"/>
    <property type="molecule type" value="Genomic_DNA"/>
</dbReference>
<proteinExistence type="predicted"/>
<evidence type="ECO:0000313" key="2">
    <source>
        <dbReference type="Proteomes" id="UP000540412"/>
    </source>
</evidence>
<sequence length="123" mass="13683">MYSAYGAHFPGRHPEAFGTDVEERYRWLFRFEPPRPGHRLREIVTGQDLTVVATTQYDDRLPARLTPHLFVLTDSCGGYQILASIQGTSPTIPRPGCGGRADLLGHIRTRLCATNATMLAVND</sequence>
<name>A0A7W9PH45_9NOCA</name>
<protein>
    <submittedName>
        <fullName evidence="1">Uncharacterized protein</fullName>
    </submittedName>
</protein>
<evidence type="ECO:0000313" key="1">
    <source>
        <dbReference type="EMBL" id="MBB5916029.1"/>
    </source>
</evidence>
<organism evidence="1 2">
    <name type="scientific">Nocardia transvalensis</name>
    <dbReference type="NCBI Taxonomy" id="37333"/>
    <lineage>
        <taxon>Bacteria</taxon>
        <taxon>Bacillati</taxon>
        <taxon>Actinomycetota</taxon>
        <taxon>Actinomycetes</taxon>
        <taxon>Mycobacteriales</taxon>
        <taxon>Nocardiaceae</taxon>
        <taxon>Nocardia</taxon>
    </lineage>
</organism>
<accession>A0A7W9PH45</accession>